<evidence type="ECO:0000313" key="2">
    <source>
        <dbReference type="Proteomes" id="UP000184188"/>
    </source>
</evidence>
<reference evidence="2" key="1">
    <citation type="journal article" date="2017" name="Genome Biol.">
        <title>Comparative genomics reveals high biological diversity and specific adaptations in the industrially and medically important fungal genus Aspergillus.</title>
        <authorList>
            <person name="de Vries R.P."/>
            <person name="Riley R."/>
            <person name="Wiebenga A."/>
            <person name="Aguilar-Osorio G."/>
            <person name="Amillis S."/>
            <person name="Uchima C.A."/>
            <person name="Anderluh G."/>
            <person name="Asadollahi M."/>
            <person name="Askin M."/>
            <person name="Barry K."/>
            <person name="Battaglia E."/>
            <person name="Bayram O."/>
            <person name="Benocci T."/>
            <person name="Braus-Stromeyer S.A."/>
            <person name="Caldana C."/>
            <person name="Canovas D."/>
            <person name="Cerqueira G.C."/>
            <person name="Chen F."/>
            <person name="Chen W."/>
            <person name="Choi C."/>
            <person name="Clum A."/>
            <person name="Dos Santos R.A."/>
            <person name="Damasio A.R."/>
            <person name="Diallinas G."/>
            <person name="Emri T."/>
            <person name="Fekete E."/>
            <person name="Flipphi M."/>
            <person name="Freyberg S."/>
            <person name="Gallo A."/>
            <person name="Gournas C."/>
            <person name="Habgood R."/>
            <person name="Hainaut M."/>
            <person name="Harispe M.L."/>
            <person name="Henrissat B."/>
            <person name="Hilden K.S."/>
            <person name="Hope R."/>
            <person name="Hossain A."/>
            <person name="Karabika E."/>
            <person name="Karaffa L."/>
            <person name="Karanyi Z."/>
            <person name="Krasevec N."/>
            <person name="Kuo A."/>
            <person name="Kusch H."/>
            <person name="LaButti K."/>
            <person name="Lagendijk E.L."/>
            <person name="Lapidus A."/>
            <person name="Levasseur A."/>
            <person name="Lindquist E."/>
            <person name="Lipzen A."/>
            <person name="Logrieco A.F."/>
            <person name="MacCabe A."/>
            <person name="Maekelae M.R."/>
            <person name="Malavazi I."/>
            <person name="Melin P."/>
            <person name="Meyer V."/>
            <person name="Mielnichuk N."/>
            <person name="Miskei M."/>
            <person name="Molnar A.P."/>
            <person name="Mule G."/>
            <person name="Ngan C.Y."/>
            <person name="Orejas M."/>
            <person name="Orosz E."/>
            <person name="Ouedraogo J.P."/>
            <person name="Overkamp K.M."/>
            <person name="Park H.-S."/>
            <person name="Perrone G."/>
            <person name="Piumi F."/>
            <person name="Punt P.J."/>
            <person name="Ram A.F."/>
            <person name="Ramon A."/>
            <person name="Rauscher S."/>
            <person name="Record E."/>
            <person name="Riano-Pachon D.M."/>
            <person name="Robert V."/>
            <person name="Roehrig J."/>
            <person name="Ruller R."/>
            <person name="Salamov A."/>
            <person name="Salih N.S."/>
            <person name="Samson R.A."/>
            <person name="Sandor E."/>
            <person name="Sanguinetti M."/>
            <person name="Schuetze T."/>
            <person name="Sepcic K."/>
            <person name="Shelest E."/>
            <person name="Sherlock G."/>
            <person name="Sophianopoulou V."/>
            <person name="Squina F.M."/>
            <person name="Sun H."/>
            <person name="Susca A."/>
            <person name="Todd R.B."/>
            <person name="Tsang A."/>
            <person name="Unkles S.E."/>
            <person name="van de Wiele N."/>
            <person name="van Rossen-Uffink D."/>
            <person name="Oliveira J.V."/>
            <person name="Vesth T.C."/>
            <person name="Visser J."/>
            <person name="Yu J.-H."/>
            <person name="Zhou M."/>
            <person name="Andersen M.R."/>
            <person name="Archer D.B."/>
            <person name="Baker S.E."/>
            <person name="Benoit I."/>
            <person name="Brakhage A.A."/>
            <person name="Braus G.H."/>
            <person name="Fischer R."/>
            <person name="Frisvad J.C."/>
            <person name="Goldman G.H."/>
            <person name="Houbraken J."/>
            <person name="Oakley B."/>
            <person name="Pocsi I."/>
            <person name="Scazzocchio C."/>
            <person name="Seiboth B."/>
            <person name="vanKuyk P.A."/>
            <person name="Wortman J."/>
            <person name="Dyer P.S."/>
            <person name="Grigoriev I.V."/>
        </authorList>
    </citation>
    <scope>NUCLEOTIDE SEQUENCE [LARGE SCALE GENOMIC DNA]</scope>
    <source>
        <strain evidence="2">CBS 506.65</strain>
    </source>
</reference>
<name>A0A1L9S561_9EURO</name>
<sequence length="187" mass="20246">MASVTGRWINTIAMEINKVTELLDLPQFTDYQTGKDNPIGCSINAYPDIILVKRGITTVLVGEFKTPWSTDLSDINGNTGFQSPALYHTQGSLPARGNAPPRISVIEALLYMAYLGGGGQRDAYYHGPKKLYASTTLVLTLTLLTGYAAANVSIPGLPGNRGTDDMAHSISCQEMTTQMFDCRPIVK</sequence>
<protein>
    <submittedName>
        <fullName evidence="1">Uncharacterized protein</fullName>
    </submittedName>
</protein>
<dbReference type="GeneID" id="34611742"/>
<proteinExistence type="predicted"/>
<dbReference type="Proteomes" id="UP000184188">
    <property type="component" value="Unassembled WGS sequence"/>
</dbReference>
<dbReference type="RefSeq" id="XP_022576815.1">
    <property type="nucleotide sequence ID" value="XM_022725277.1"/>
</dbReference>
<dbReference type="AlphaFoldDB" id="A0A1L9S561"/>
<evidence type="ECO:0000313" key="1">
    <source>
        <dbReference type="EMBL" id="OJJ42305.1"/>
    </source>
</evidence>
<gene>
    <name evidence="1" type="ORF">ASPZODRAFT_147608</name>
</gene>
<keyword evidence="2" id="KW-1185">Reference proteome</keyword>
<accession>A0A1L9S561</accession>
<organism evidence="1 2">
    <name type="scientific">Penicilliopsis zonata CBS 506.65</name>
    <dbReference type="NCBI Taxonomy" id="1073090"/>
    <lineage>
        <taxon>Eukaryota</taxon>
        <taxon>Fungi</taxon>
        <taxon>Dikarya</taxon>
        <taxon>Ascomycota</taxon>
        <taxon>Pezizomycotina</taxon>
        <taxon>Eurotiomycetes</taxon>
        <taxon>Eurotiomycetidae</taxon>
        <taxon>Eurotiales</taxon>
        <taxon>Aspergillaceae</taxon>
        <taxon>Penicilliopsis</taxon>
    </lineage>
</organism>
<dbReference type="VEuPathDB" id="FungiDB:ASPZODRAFT_147608"/>
<dbReference type="EMBL" id="KV878362">
    <property type="protein sequence ID" value="OJJ42305.1"/>
    <property type="molecule type" value="Genomic_DNA"/>
</dbReference>